<organism evidence="2 3">
    <name type="scientific">Corynebacterium propinquum</name>
    <dbReference type="NCBI Taxonomy" id="43769"/>
    <lineage>
        <taxon>Bacteria</taxon>
        <taxon>Bacillati</taxon>
        <taxon>Actinomycetota</taxon>
        <taxon>Actinomycetes</taxon>
        <taxon>Mycobacteriales</taxon>
        <taxon>Corynebacteriaceae</taxon>
        <taxon>Corynebacterium</taxon>
    </lineage>
</organism>
<gene>
    <name evidence="2" type="ORF">QPX54_03460</name>
</gene>
<feature type="domain" description="DUF402" evidence="1">
    <location>
        <begin position="23"/>
        <end position="87"/>
    </location>
</feature>
<comment type="caution">
    <text evidence="2">The sequence shown here is derived from an EMBL/GenBank/DDBJ whole genome shotgun (WGS) entry which is preliminary data.</text>
</comment>
<dbReference type="Pfam" id="PF04167">
    <property type="entry name" value="DUF402"/>
    <property type="match status" value="2"/>
</dbReference>
<dbReference type="SUPFAM" id="SSF159234">
    <property type="entry name" value="FomD-like"/>
    <property type="match status" value="2"/>
</dbReference>
<dbReference type="AlphaFoldDB" id="A0AAP4BTE5"/>
<dbReference type="EMBL" id="JASNVP010000003">
    <property type="protein sequence ID" value="MDK4325573.1"/>
    <property type="molecule type" value="Genomic_DNA"/>
</dbReference>
<dbReference type="PIRSF" id="PIRSF012622">
    <property type="entry name" value="UCP012622"/>
    <property type="match status" value="1"/>
</dbReference>
<dbReference type="InterPro" id="IPR007295">
    <property type="entry name" value="DUF402"/>
</dbReference>
<reference evidence="2" key="1">
    <citation type="submission" date="2023-05" db="EMBL/GenBank/DDBJ databases">
        <title>Metabolic capabilities are highly conserved among human nasal-associated Corynebacterium species in pangenomic analyses.</title>
        <authorList>
            <person name="Tran T.H."/>
            <person name="Roberts A.Q."/>
            <person name="Escapa I.F."/>
            <person name="Gao W."/>
            <person name="Conlan S."/>
            <person name="Kong H."/>
            <person name="Segre J.A."/>
            <person name="Kelly M.S."/>
            <person name="Lemon K.P."/>
        </authorList>
    </citation>
    <scope>NUCLEOTIDE SEQUENCE</scope>
    <source>
        <strain evidence="2">KPL2654</strain>
    </source>
</reference>
<proteinExistence type="predicted"/>
<evidence type="ECO:0000313" key="3">
    <source>
        <dbReference type="Proteomes" id="UP001226160"/>
    </source>
</evidence>
<dbReference type="InterPro" id="IPR035930">
    <property type="entry name" value="FomD-like_sf"/>
</dbReference>
<dbReference type="Gene3D" id="2.40.380.10">
    <property type="entry name" value="FomD-like"/>
    <property type="match status" value="1"/>
</dbReference>
<protein>
    <submittedName>
        <fullName evidence="2">DUF402 domain-containing protein</fullName>
    </submittedName>
</protein>
<feature type="domain" description="DUF402" evidence="1">
    <location>
        <begin position="119"/>
        <end position="178"/>
    </location>
</feature>
<evidence type="ECO:0000259" key="1">
    <source>
        <dbReference type="Pfam" id="PF04167"/>
    </source>
</evidence>
<sequence length="208" mass="23359">MHPVKQETFATECGINIDPKGFHRVVDTYHETQFGLYMARGADHPQFGYLESWLLPDLSLRVSIFHYRPGYERPQDYYIDIVDISRVDINNADINNADISNLDAVTSTIPRSLSAETTRAWHTRDLYVDIVSLTGKQVDVLDIDELAEATAEGLISAEDAEHAIEATLRAVEGITRHDDNVLAWLDSLNIPISWADPATIELTPPLQN</sequence>
<dbReference type="Proteomes" id="UP001226160">
    <property type="component" value="Unassembled WGS sequence"/>
</dbReference>
<accession>A0AAP4BTE5</accession>
<name>A0AAP4BTE5_9CORY</name>
<dbReference type="InterPro" id="IPR014465">
    <property type="entry name" value="UCP012622"/>
</dbReference>
<evidence type="ECO:0000313" key="2">
    <source>
        <dbReference type="EMBL" id="MDK4325573.1"/>
    </source>
</evidence>
<dbReference type="RefSeq" id="WP_249606449.1">
    <property type="nucleotide sequence ID" value="NZ_CP091865.1"/>
</dbReference>